<organism evidence="1 2">
    <name type="scientific">Nocardiopsis suaedae</name>
    <dbReference type="NCBI Taxonomy" id="3018444"/>
    <lineage>
        <taxon>Bacteria</taxon>
        <taxon>Bacillati</taxon>
        <taxon>Actinomycetota</taxon>
        <taxon>Actinomycetes</taxon>
        <taxon>Streptosporangiales</taxon>
        <taxon>Nocardiopsidaceae</taxon>
        <taxon>Nocardiopsis</taxon>
    </lineage>
</organism>
<protein>
    <submittedName>
        <fullName evidence="1">Uncharacterized protein</fullName>
    </submittedName>
</protein>
<sequence length="65" mass="7374">MTTRCTPHVERTGGFTERGEESYFARLVCTCGATGEWRVGYFGADGDLRRHKQPLPERAEPEPLF</sequence>
<accession>A0ABT4TJH2</accession>
<evidence type="ECO:0000313" key="2">
    <source>
        <dbReference type="Proteomes" id="UP001165685"/>
    </source>
</evidence>
<dbReference type="EMBL" id="JAQFWP010000012">
    <property type="protein sequence ID" value="MDA2804560.1"/>
    <property type="molecule type" value="Genomic_DNA"/>
</dbReference>
<dbReference type="Proteomes" id="UP001165685">
    <property type="component" value="Unassembled WGS sequence"/>
</dbReference>
<evidence type="ECO:0000313" key="1">
    <source>
        <dbReference type="EMBL" id="MDA2804560.1"/>
    </source>
</evidence>
<reference evidence="1" key="1">
    <citation type="submission" date="2023-01" db="EMBL/GenBank/DDBJ databases">
        <title>Draft genome sequence of Nocardiopsis sp. LSu2-4 isolated from halophytes.</title>
        <authorList>
            <person name="Duangmal K."/>
            <person name="Chantavorakit T."/>
        </authorList>
    </citation>
    <scope>NUCLEOTIDE SEQUENCE</scope>
    <source>
        <strain evidence="1">LSu2-4</strain>
    </source>
</reference>
<comment type="caution">
    <text evidence="1">The sequence shown here is derived from an EMBL/GenBank/DDBJ whole genome shotgun (WGS) entry which is preliminary data.</text>
</comment>
<keyword evidence="2" id="KW-1185">Reference proteome</keyword>
<gene>
    <name evidence="1" type="ORF">O4U47_08555</name>
</gene>
<name>A0ABT4TJH2_9ACTN</name>
<dbReference type="RefSeq" id="WP_270677122.1">
    <property type="nucleotide sequence ID" value="NZ_JAQFWP010000012.1"/>
</dbReference>
<proteinExistence type="predicted"/>